<reference evidence="2" key="2">
    <citation type="submission" date="2015-01" db="EMBL/GenBank/DDBJ databases">
        <title>Evolutionary Origins and Diversification of the Mycorrhizal Mutualists.</title>
        <authorList>
            <consortium name="DOE Joint Genome Institute"/>
            <consortium name="Mycorrhizal Genomics Consortium"/>
            <person name="Kohler A."/>
            <person name="Kuo A."/>
            <person name="Nagy L.G."/>
            <person name="Floudas D."/>
            <person name="Copeland A."/>
            <person name="Barry K.W."/>
            <person name="Cichocki N."/>
            <person name="Veneault-Fourrey C."/>
            <person name="LaButti K."/>
            <person name="Lindquist E.A."/>
            <person name="Lipzen A."/>
            <person name="Lundell T."/>
            <person name="Morin E."/>
            <person name="Murat C."/>
            <person name="Riley R."/>
            <person name="Ohm R."/>
            <person name="Sun H."/>
            <person name="Tunlid A."/>
            <person name="Henrissat B."/>
            <person name="Grigoriev I.V."/>
            <person name="Hibbett D.S."/>
            <person name="Martin F."/>
        </authorList>
    </citation>
    <scope>NUCLEOTIDE SEQUENCE [LARGE SCALE GENOMIC DNA]</scope>
    <source>
        <strain evidence="2">Marx 270</strain>
    </source>
</reference>
<dbReference type="HOGENOM" id="CLU_135144_0_0_1"/>
<accession>A0A0C3N8J4</accession>
<proteinExistence type="predicted"/>
<evidence type="ECO:0000313" key="2">
    <source>
        <dbReference type="Proteomes" id="UP000054217"/>
    </source>
</evidence>
<sequence length="146" mass="16275">MAANALWAHILQKDAIIQDSTPPIIPPLAPKDATGTSMRMLIYDTQSTLEKFSGRLDTLMTRVDDCRSQVINANKLLDHERDKVVTEMVDISCRSQDELKSHMGTPAQAHALELTHASQVSTENSIRALEKRIDALQTVSSTRHRL</sequence>
<dbReference type="EMBL" id="KN832030">
    <property type="protein sequence ID" value="KIN97364.1"/>
    <property type="molecule type" value="Genomic_DNA"/>
</dbReference>
<evidence type="ECO:0000313" key="1">
    <source>
        <dbReference type="EMBL" id="KIN97364.1"/>
    </source>
</evidence>
<protein>
    <submittedName>
        <fullName evidence="1">Uncharacterized protein</fullName>
    </submittedName>
</protein>
<dbReference type="InParanoid" id="A0A0C3N8J4"/>
<name>A0A0C3N8J4_PISTI</name>
<dbReference type="AlphaFoldDB" id="A0A0C3N8J4"/>
<reference evidence="1 2" key="1">
    <citation type="submission" date="2014-04" db="EMBL/GenBank/DDBJ databases">
        <authorList>
            <consortium name="DOE Joint Genome Institute"/>
            <person name="Kuo A."/>
            <person name="Kohler A."/>
            <person name="Costa M.D."/>
            <person name="Nagy L.G."/>
            <person name="Floudas D."/>
            <person name="Copeland A."/>
            <person name="Barry K.W."/>
            <person name="Cichocki N."/>
            <person name="Veneault-Fourrey C."/>
            <person name="LaButti K."/>
            <person name="Lindquist E.A."/>
            <person name="Lipzen A."/>
            <person name="Lundell T."/>
            <person name="Morin E."/>
            <person name="Murat C."/>
            <person name="Sun H."/>
            <person name="Tunlid A."/>
            <person name="Henrissat B."/>
            <person name="Grigoriev I.V."/>
            <person name="Hibbett D.S."/>
            <person name="Martin F."/>
            <person name="Nordberg H.P."/>
            <person name="Cantor M.N."/>
            <person name="Hua S.X."/>
        </authorList>
    </citation>
    <scope>NUCLEOTIDE SEQUENCE [LARGE SCALE GENOMIC DNA]</scope>
    <source>
        <strain evidence="1 2">Marx 270</strain>
    </source>
</reference>
<dbReference type="OrthoDB" id="3270311at2759"/>
<keyword evidence="2" id="KW-1185">Reference proteome</keyword>
<organism evidence="1 2">
    <name type="scientific">Pisolithus tinctorius Marx 270</name>
    <dbReference type="NCBI Taxonomy" id="870435"/>
    <lineage>
        <taxon>Eukaryota</taxon>
        <taxon>Fungi</taxon>
        <taxon>Dikarya</taxon>
        <taxon>Basidiomycota</taxon>
        <taxon>Agaricomycotina</taxon>
        <taxon>Agaricomycetes</taxon>
        <taxon>Agaricomycetidae</taxon>
        <taxon>Boletales</taxon>
        <taxon>Sclerodermatineae</taxon>
        <taxon>Pisolithaceae</taxon>
        <taxon>Pisolithus</taxon>
    </lineage>
</organism>
<dbReference type="STRING" id="870435.A0A0C3N8J4"/>
<dbReference type="Proteomes" id="UP000054217">
    <property type="component" value="Unassembled WGS sequence"/>
</dbReference>
<gene>
    <name evidence="1" type="ORF">M404DRAFT_160538</name>
</gene>